<dbReference type="PANTHER" id="PTHR44083:SF49">
    <property type="entry name" value="OS05G0240200 PROTEIN"/>
    <property type="match status" value="1"/>
</dbReference>
<accession>A0AAQ3USA0</accession>
<dbReference type="InterPro" id="IPR036322">
    <property type="entry name" value="WD40_repeat_dom_sf"/>
</dbReference>
<name>A0AAQ3USA0_PASNO</name>
<keyword evidence="2" id="KW-1185">Reference proteome</keyword>
<dbReference type="AlphaFoldDB" id="A0AAQ3USA0"/>
<protein>
    <submittedName>
        <fullName evidence="1">Uncharacterized protein</fullName>
    </submittedName>
</protein>
<dbReference type="InterPro" id="IPR027728">
    <property type="entry name" value="Topless_fam"/>
</dbReference>
<feature type="non-terminal residue" evidence="1">
    <location>
        <position position="1"/>
    </location>
</feature>
<dbReference type="Gene3D" id="2.130.10.10">
    <property type="entry name" value="YVTN repeat-like/Quinoprotein amine dehydrogenase"/>
    <property type="match status" value="1"/>
</dbReference>
<dbReference type="GO" id="GO:0006355">
    <property type="term" value="P:regulation of DNA-templated transcription"/>
    <property type="evidence" value="ECO:0007669"/>
    <property type="project" value="InterPro"/>
</dbReference>
<dbReference type="InterPro" id="IPR015943">
    <property type="entry name" value="WD40/YVTN_repeat-like_dom_sf"/>
</dbReference>
<sequence>MPSLEQLLFHVHVRSRLGFDELLGLDNLGRTSLRRDVVWAFCVGACGSELDGAGAALANAAAAHPNHPTLDIRWEEEDFVVSPYQEVVRLLYTNKGEGLLSLSSNAVHNLWKWWSSEKNPRGKCTTSVPPHLWQAEDGILMENDIANDNPEEATSCIVLSRDDHYLISASGGRISVFNMRTFHVCLSAPHPKAVTSVIDPSHSFPHSSKTTFMPPPPAATFLALYPQNNNIVAIGMEDSSILIYNTYTKK</sequence>
<organism evidence="1 2">
    <name type="scientific">Paspalum notatum var. saurae</name>
    <dbReference type="NCBI Taxonomy" id="547442"/>
    <lineage>
        <taxon>Eukaryota</taxon>
        <taxon>Viridiplantae</taxon>
        <taxon>Streptophyta</taxon>
        <taxon>Embryophyta</taxon>
        <taxon>Tracheophyta</taxon>
        <taxon>Spermatophyta</taxon>
        <taxon>Magnoliopsida</taxon>
        <taxon>Liliopsida</taxon>
        <taxon>Poales</taxon>
        <taxon>Poaceae</taxon>
        <taxon>PACMAD clade</taxon>
        <taxon>Panicoideae</taxon>
        <taxon>Andropogonodae</taxon>
        <taxon>Paspaleae</taxon>
        <taxon>Paspalinae</taxon>
        <taxon>Paspalum</taxon>
    </lineage>
</organism>
<dbReference type="EMBL" id="CP144754">
    <property type="protein sequence ID" value="WVZ96533.1"/>
    <property type="molecule type" value="Genomic_DNA"/>
</dbReference>
<dbReference type="PANTHER" id="PTHR44083">
    <property type="entry name" value="TOPLESS-RELATED PROTEIN 1-RELATED"/>
    <property type="match status" value="1"/>
</dbReference>
<evidence type="ECO:0000313" key="2">
    <source>
        <dbReference type="Proteomes" id="UP001341281"/>
    </source>
</evidence>
<dbReference type="Proteomes" id="UP001341281">
    <property type="component" value="Chromosome 10"/>
</dbReference>
<proteinExistence type="predicted"/>
<gene>
    <name evidence="1" type="ORF">U9M48_042162</name>
</gene>
<dbReference type="SUPFAM" id="SSF50978">
    <property type="entry name" value="WD40 repeat-like"/>
    <property type="match status" value="1"/>
</dbReference>
<evidence type="ECO:0000313" key="1">
    <source>
        <dbReference type="EMBL" id="WVZ96533.1"/>
    </source>
</evidence>
<reference evidence="1 2" key="1">
    <citation type="submission" date="2024-02" db="EMBL/GenBank/DDBJ databases">
        <title>High-quality chromosome-scale genome assembly of Pensacola bahiagrass (Paspalum notatum Flugge var. saurae).</title>
        <authorList>
            <person name="Vega J.M."/>
            <person name="Podio M."/>
            <person name="Orjuela J."/>
            <person name="Siena L.A."/>
            <person name="Pessino S.C."/>
            <person name="Combes M.C."/>
            <person name="Mariac C."/>
            <person name="Albertini E."/>
            <person name="Pupilli F."/>
            <person name="Ortiz J.P.A."/>
            <person name="Leblanc O."/>
        </authorList>
    </citation>
    <scope>NUCLEOTIDE SEQUENCE [LARGE SCALE GENOMIC DNA]</scope>
    <source>
        <strain evidence="1">R1</strain>
        <tissue evidence="1">Leaf</tissue>
    </source>
</reference>